<dbReference type="Proteomes" id="UP001225761">
    <property type="component" value="Unassembled WGS sequence"/>
</dbReference>
<organism evidence="1 2">
    <name type="scientific">Flectobacillus rivi</name>
    <dbReference type="NCBI Taxonomy" id="2984209"/>
    <lineage>
        <taxon>Bacteria</taxon>
        <taxon>Pseudomonadati</taxon>
        <taxon>Bacteroidota</taxon>
        <taxon>Cytophagia</taxon>
        <taxon>Cytophagales</taxon>
        <taxon>Flectobacillaceae</taxon>
        <taxon>Flectobacillus</taxon>
    </lineage>
</organism>
<evidence type="ECO:0000313" key="2">
    <source>
        <dbReference type="Proteomes" id="UP001225761"/>
    </source>
</evidence>
<sequence>MYWSHLKKTALLGTTKMPLQLEPLPEPIQKALAEEKNTEDLFLKASAMTLLYEKAGTMHEKVTFPNQAFSETETSEYSSKNIHAIWKGFLNEDKVNYYLVEYLLLQCTQNQLIVQDNLIVPILNKFFTKFKSKLYPVIGKKGLWLTQFNPDWQDKLIVDNVWTEGKPSARKLYFSKLRKEKPNEALALLEASWSSETGKDLKDFLNEFFHRLSSQDLDFLNKVHEELAQIKKPKDITFDTIKIILRLKLGIYGCDWANSVAKHIVDLLPKYLDSEKKPVEIATFWEESKLRETLGMQPISPYRGVSDELYWISETLTYLHPQYIFDYFDNDIQKLIQKFVDTHESLLLNAFSQSMELATPEQIDLFLSSCDFSKYAWHDLIQFLNWERQEVLLMKNDSIDLAILKDFVLLNPHQEYSTKFSTYILSVLASVIVNPQTFYTLMYEHDLMSTLGRCFSTQLLKQLDNYPEQIQTEPHRNMWERSVVVPLKSSLYYKKMIQAEFLQKL</sequence>
<proteinExistence type="predicted"/>
<reference evidence="1 2" key="1">
    <citation type="submission" date="2023-05" db="EMBL/GenBank/DDBJ databases">
        <title>Novel species of genus Flectobacillus isolated from stream in China.</title>
        <authorList>
            <person name="Lu H."/>
        </authorList>
    </citation>
    <scope>NUCLEOTIDE SEQUENCE [LARGE SCALE GENOMIC DNA]</scope>
    <source>
        <strain evidence="1 2">LFS242W</strain>
    </source>
</reference>
<protein>
    <submittedName>
        <fullName evidence="1">DUF5691 domain-containing protein</fullName>
    </submittedName>
</protein>
<accession>A0ABT6YX63</accession>
<evidence type="ECO:0000313" key="1">
    <source>
        <dbReference type="EMBL" id="MDI9873466.1"/>
    </source>
</evidence>
<dbReference type="EMBL" id="JASHIE010000002">
    <property type="protein sequence ID" value="MDI9873466.1"/>
    <property type="molecule type" value="Genomic_DNA"/>
</dbReference>
<dbReference type="InterPro" id="IPR043746">
    <property type="entry name" value="DUF5691"/>
</dbReference>
<name>A0ABT6YX63_9BACT</name>
<gene>
    <name evidence="1" type="ORF">QM481_02960</name>
</gene>
<keyword evidence="2" id="KW-1185">Reference proteome</keyword>
<dbReference type="Pfam" id="PF18944">
    <property type="entry name" value="DUF5691"/>
    <property type="match status" value="1"/>
</dbReference>
<comment type="caution">
    <text evidence="1">The sequence shown here is derived from an EMBL/GenBank/DDBJ whole genome shotgun (WGS) entry which is preliminary data.</text>
</comment>
<dbReference type="RefSeq" id="WP_283380600.1">
    <property type="nucleotide sequence ID" value="NZ_JASHIE010000002.1"/>
</dbReference>